<organism evidence="2 3">
    <name type="scientific">Legionella pneumophila</name>
    <dbReference type="NCBI Taxonomy" id="446"/>
    <lineage>
        <taxon>Bacteria</taxon>
        <taxon>Pseudomonadati</taxon>
        <taxon>Pseudomonadota</taxon>
        <taxon>Gammaproteobacteria</taxon>
        <taxon>Legionellales</taxon>
        <taxon>Legionellaceae</taxon>
        <taxon>Legionella</taxon>
    </lineage>
</organism>
<sequence length="100" mass="11162">FTDPAELVNALTAKEVDAILINYQASRFIVNNLNPAEDNQLKLIGNKIPIGSGYGIIALKNQSALIDKINHILLEMEKDGSYLQIYNEYFGANSVYNLHH</sequence>
<reference evidence="2" key="1">
    <citation type="journal article" date="2018" name="Genome Biol.">
        <title>SKESA: strategic k-mer extension for scrupulous assemblies.</title>
        <authorList>
            <person name="Souvorov A."/>
            <person name="Agarwala R."/>
            <person name="Lipman D.J."/>
        </authorList>
    </citation>
    <scope>NUCLEOTIDE SEQUENCE</scope>
    <source>
        <strain evidence="2">D3612</strain>
    </source>
</reference>
<evidence type="ECO:0000313" key="2">
    <source>
        <dbReference type="EMBL" id="HAT1597338.1"/>
    </source>
</evidence>
<dbReference type="Pfam" id="PF00497">
    <property type="entry name" value="SBP_bac_3"/>
    <property type="match status" value="1"/>
</dbReference>
<dbReference type="Proteomes" id="UP000861567">
    <property type="component" value="Unassembled WGS sequence"/>
</dbReference>
<dbReference type="SUPFAM" id="SSF53850">
    <property type="entry name" value="Periplasmic binding protein-like II"/>
    <property type="match status" value="1"/>
</dbReference>
<proteinExistence type="predicted"/>
<dbReference type="EMBL" id="DACSEI010000033">
    <property type="protein sequence ID" value="HAT1597338.1"/>
    <property type="molecule type" value="Genomic_DNA"/>
</dbReference>
<evidence type="ECO:0000313" key="3">
    <source>
        <dbReference type="Proteomes" id="UP000861567"/>
    </source>
</evidence>
<reference evidence="2" key="2">
    <citation type="submission" date="2020-11" db="EMBL/GenBank/DDBJ databases">
        <authorList>
            <consortium name="NCBI Pathogen Detection Project"/>
        </authorList>
    </citation>
    <scope>NUCLEOTIDE SEQUENCE</scope>
    <source>
        <strain evidence="2">D3612</strain>
    </source>
</reference>
<protein>
    <submittedName>
        <fullName evidence="2">Transporter substrate-binding domain-containing protein</fullName>
    </submittedName>
</protein>
<name>A0AAN5KSY6_LEGPN</name>
<dbReference type="Gene3D" id="3.40.190.10">
    <property type="entry name" value="Periplasmic binding protein-like II"/>
    <property type="match status" value="2"/>
</dbReference>
<comment type="caution">
    <text evidence="2">The sequence shown here is derived from an EMBL/GenBank/DDBJ whole genome shotgun (WGS) entry which is preliminary data.</text>
</comment>
<gene>
    <name evidence="2" type="ORF">I8Y58_002585</name>
</gene>
<dbReference type="AlphaFoldDB" id="A0AAN5KSY6"/>
<dbReference type="InterPro" id="IPR001638">
    <property type="entry name" value="Solute-binding_3/MltF_N"/>
</dbReference>
<feature type="non-terminal residue" evidence="2">
    <location>
        <position position="1"/>
    </location>
</feature>
<evidence type="ECO:0000259" key="1">
    <source>
        <dbReference type="Pfam" id="PF00497"/>
    </source>
</evidence>
<feature type="domain" description="Solute-binding protein family 3/N-terminal" evidence="1">
    <location>
        <begin position="6"/>
        <end position="91"/>
    </location>
</feature>
<accession>A0AAN5KSY6</accession>